<dbReference type="EMBL" id="LAZR01020734">
    <property type="protein sequence ID" value="KKL87818.1"/>
    <property type="molecule type" value="Genomic_DNA"/>
</dbReference>
<organism evidence="2">
    <name type="scientific">marine sediment metagenome</name>
    <dbReference type="NCBI Taxonomy" id="412755"/>
    <lineage>
        <taxon>unclassified sequences</taxon>
        <taxon>metagenomes</taxon>
        <taxon>ecological metagenomes</taxon>
    </lineage>
</organism>
<keyword evidence="1" id="KW-0812">Transmembrane</keyword>
<name>A0A0F9FNM7_9ZZZZ</name>
<comment type="caution">
    <text evidence="2">The sequence shown here is derived from an EMBL/GenBank/DDBJ whole genome shotgun (WGS) entry which is preliminary data.</text>
</comment>
<feature type="transmembrane region" description="Helical" evidence="1">
    <location>
        <begin position="30"/>
        <end position="54"/>
    </location>
</feature>
<accession>A0A0F9FNM7</accession>
<keyword evidence="1" id="KW-0472">Membrane</keyword>
<sequence length="114" mass="12817">MQLGGIKCSMVEFPTPNASDLADIERITNWVTVTGSGGLLMPIMMMVIWMIAFIGSISEGRQAYRGFIFANFICLILSVFLGLLGWMNVNFIYFFIILLGFGLVWIKLQKSRPL</sequence>
<evidence type="ECO:0000256" key="1">
    <source>
        <dbReference type="SAM" id="Phobius"/>
    </source>
</evidence>
<gene>
    <name evidence="2" type="ORF">LCGC14_1930920</name>
</gene>
<keyword evidence="1" id="KW-1133">Transmembrane helix</keyword>
<proteinExistence type="predicted"/>
<feature type="transmembrane region" description="Helical" evidence="1">
    <location>
        <begin position="91"/>
        <end position="108"/>
    </location>
</feature>
<evidence type="ECO:0000313" key="2">
    <source>
        <dbReference type="EMBL" id="KKL87818.1"/>
    </source>
</evidence>
<protein>
    <submittedName>
        <fullName evidence="2">Uncharacterized protein</fullName>
    </submittedName>
</protein>
<reference evidence="2" key="1">
    <citation type="journal article" date="2015" name="Nature">
        <title>Complex archaea that bridge the gap between prokaryotes and eukaryotes.</title>
        <authorList>
            <person name="Spang A."/>
            <person name="Saw J.H."/>
            <person name="Jorgensen S.L."/>
            <person name="Zaremba-Niedzwiedzka K."/>
            <person name="Martijn J."/>
            <person name="Lind A.E."/>
            <person name="van Eijk R."/>
            <person name="Schleper C."/>
            <person name="Guy L."/>
            <person name="Ettema T.J."/>
        </authorList>
    </citation>
    <scope>NUCLEOTIDE SEQUENCE</scope>
</reference>
<feature type="transmembrane region" description="Helical" evidence="1">
    <location>
        <begin position="66"/>
        <end position="85"/>
    </location>
</feature>
<dbReference type="AlphaFoldDB" id="A0A0F9FNM7"/>